<dbReference type="EMBL" id="JAAALK010000082">
    <property type="protein sequence ID" value="KAG8086875.1"/>
    <property type="molecule type" value="Genomic_DNA"/>
</dbReference>
<sequence length="142" mass="14738">MAAAASSLLGRCLRAVVVPEIAGRHALRRVRGISVPTLLRSPTTTTPSLLLLAGSCRRRLKHDSAGAAGIWGEKQAFDHGGAVGAGDDGELPKDHASGGISSTQSRDYHTDAATAAVRKHGDGGRAVRLGYPEPTHSEPQTN</sequence>
<feature type="region of interest" description="Disordered" evidence="1">
    <location>
        <begin position="79"/>
        <end position="142"/>
    </location>
</feature>
<organism evidence="2 3">
    <name type="scientific">Zizania palustris</name>
    <name type="common">Northern wild rice</name>
    <dbReference type="NCBI Taxonomy" id="103762"/>
    <lineage>
        <taxon>Eukaryota</taxon>
        <taxon>Viridiplantae</taxon>
        <taxon>Streptophyta</taxon>
        <taxon>Embryophyta</taxon>
        <taxon>Tracheophyta</taxon>
        <taxon>Spermatophyta</taxon>
        <taxon>Magnoliopsida</taxon>
        <taxon>Liliopsida</taxon>
        <taxon>Poales</taxon>
        <taxon>Poaceae</taxon>
        <taxon>BOP clade</taxon>
        <taxon>Oryzoideae</taxon>
        <taxon>Oryzeae</taxon>
        <taxon>Zizaniinae</taxon>
        <taxon>Zizania</taxon>
    </lineage>
</organism>
<name>A0A8J6BLC1_ZIZPA</name>
<reference evidence="2" key="2">
    <citation type="submission" date="2021-02" db="EMBL/GenBank/DDBJ databases">
        <authorList>
            <person name="Kimball J.A."/>
            <person name="Haas M.W."/>
            <person name="Macchietto M."/>
            <person name="Kono T."/>
            <person name="Duquette J."/>
            <person name="Shao M."/>
        </authorList>
    </citation>
    <scope>NUCLEOTIDE SEQUENCE</scope>
    <source>
        <tissue evidence="2">Fresh leaf tissue</tissue>
    </source>
</reference>
<accession>A0A8J6BLC1</accession>
<evidence type="ECO:0000256" key="1">
    <source>
        <dbReference type="SAM" id="MobiDB-lite"/>
    </source>
</evidence>
<evidence type="ECO:0000313" key="3">
    <source>
        <dbReference type="Proteomes" id="UP000729402"/>
    </source>
</evidence>
<reference evidence="2" key="1">
    <citation type="journal article" date="2021" name="bioRxiv">
        <title>Whole Genome Assembly and Annotation of Northern Wild Rice, Zizania palustris L., Supports a Whole Genome Duplication in the Zizania Genus.</title>
        <authorList>
            <person name="Haas M."/>
            <person name="Kono T."/>
            <person name="Macchietto M."/>
            <person name="Millas R."/>
            <person name="McGilp L."/>
            <person name="Shao M."/>
            <person name="Duquette J."/>
            <person name="Hirsch C.N."/>
            <person name="Kimball J."/>
        </authorList>
    </citation>
    <scope>NUCLEOTIDE SEQUENCE</scope>
    <source>
        <tissue evidence="2">Fresh leaf tissue</tissue>
    </source>
</reference>
<dbReference type="AlphaFoldDB" id="A0A8J6BLC1"/>
<gene>
    <name evidence="2" type="ORF">GUJ93_ZPchr0010g9624</name>
</gene>
<proteinExistence type="predicted"/>
<evidence type="ECO:0000313" key="2">
    <source>
        <dbReference type="EMBL" id="KAG8086875.1"/>
    </source>
</evidence>
<keyword evidence="3" id="KW-1185">Reference proteome</keyword>
<comment type="caution">
    <text evidence="2">The sequence shown here is derived from an EMBL/GenBank/DDBJ whole genome shotgun (WGS) entry which is preliminary data.</text>
</comment>
<protein>
    <submittedName>
        <fullName evidence="2">Uncharacterized protein</fullName>
    </submittedName>
</protein>
<dbReference type="Proteomes" id="UP000729402">
    <property type="component" value="Unassembled WGS sequence"/>
</dbReference>